<gene>
    <name evidence="1" type="ORF">CGS56_07760</name>
    <name evidence="2" type="ORF">CGS58_08065</name>
</gene>
<evidence type="ECO:0008006" key="5">
    <source>
        <dbReference type="Google" id="ProtNLM"/>
    </source>
</evidence>
<protein>
    <recommendedName>
        <fullName evidence="5">N-acetyltransferase domain-containing protein</fullName>
    </recommendedName>
</protein>
<evidence type="ECO:0000313" key="1">
    <source>
        <dbReference type="EMBL" id="PDX75649.1"/>
    </source>
</evidence>
<sequence>MLRLKPISLRDANEYVRQHHRHHKPVAGHKFSIGCEADGELVGVIIAGRPVSRYLDDGFTLEVTRLCTNGAKNACSFLYGAAARAAAAMGYKRIITYTLESENGASLRASGWICQGKAGGLRWTGKRQPKEDQYPAQMKLRYEKQLRKEETVNGICSGSEGS</sequence>
<evidence type="ECO:0000313" key="2">
    <source>
        <dbReference type="EMBL" id="PDX81207.1"/>
    </source>
</evidence>
<dbReference type="InterPro" id="IPR053780">
    <property type="entry name" value="Gp66-like"/>
</dbReference>
<dbReference type="Proteomes" id="UP000220157">
    <property type="component" value="Unassembled WGS sequence"/>
</dbReference>
<dbReference type="RefSeq" id="WP_097785447.1">
    <property type="nucleotide sequence ID" value="NZ_NMTW01000034.1"/>
</dbReference>
<dbReference type="EMBL" id="NMTW01000034">
    <property type="protein sequence ID" value="PDX75649.1"/>
    <property type="molecule type" value="Genomic_DNA"/>
</dbReference>
<evidence type="ECO:0000313" key="3">
    <source>
        <dbReference type="Proteomes" id="UP000220005"/>
    </source>
</evidence>
<reference evidence="1" key="2">
    <citation type="submission" date="2017-07" db="EMBL/GenBank/DDBJ databases">
        <authorList>
            <person name="Sun Z.S."/>
            <person name="Albrecht U."/>
            <person name="Echele G."/>
            <person name="Lee C.C."/>
        </authorList>
    </citation>
    <scope>NUCLEOTIDE SEQUENCE</scope>
    <source>
        <strain evidence="1">CNCM I 4573</strain>
        <strain evidence="2">CNCM I 4575</strain>
    </source>
</reference>
<dbReference type="NCBIfam" id="NF045478">
    <property type="entry name" value="XF1762_fam"/>
    <property type="match status" value="1"/>
</dbReference>
<accession>A0A2A7A8Z9</accession>
<dbReference type="Proteomes" id="UP000220005">
    <property type="component" value="Unassembled WGS sequence"/>
</dbReference>
<name>A0A2A7A8Z9_9FIRM</name>
<proteinExistence type="predicted"/>
<dbReference type="AlphaFoldDB" id="A0A2A7A8Z9"/>
<comment type="caution">
    <text evidence="1">The sequence shown here is derived from an EMBL/GenBank/DDBJ whole genome shotgun (WGS) entry which is preliminary data.</text>
</comment>
<evidence type="ECO:0000313" key="4">
    <source>
        <dbReference type="Proteomes" id="UP000220157"/>
    </source>
</evidence>
<dbReference type="EMBL" id="NMTY01000016">
    <property type="protein sequence ID" value="PDX81207.1"/>
    <property type="molecule type" value="Genomic_DNA"/>
</dbReference>
<organism evidence="1 4">
    <name type="scientific">Faecalibacterium prausnitzii</name>
    <dbReference type="NCBI Taxonomy" id="853"/>
    <lineage>
        <taxon>Bacteria</taxon>
        <taxon>Bacillati</taxon>
        <taxon>Bacillota</taxon>
        <taxon>Clostridia</taxon>
        <taxon>Eubacteriales</taxon>
        <taxon>Oscillospiraceae</taxon>
        <taxon>Faecalibacterium</taxon>
    </lineage>
</organism>
<reference evidence="3 4" key="1">
    <citation type="journal article" date="2017" name="Front. Microbiol.">
        <title>New Insights into the Diversity of the Genus Faecalibacterium.</title>
        <authorList>
            <person name="Benevides L."/>
            <person name="Burman S."/>
            <person name="Martin R."/>
            <person name="Robert V."/>
            <person name="Thomas M."/>
            <person name="Miquel S."/>
            <person name="Chain F."/>
            <person name="Sokol H."/>
            <person name="Bermudez-Humaran L.G."/>
            <person name="Morrison M."/>
            <person name="Langella P."/>
            <person name="Azevedo V.A."/>
            <person name="Chatel J.M."/>
            <person name="Soares S."/>
        </authorList>
    </citation>
    <scope>NUCLEOTIDE SEQUENCE [LARGE SCALE GENOMIC DNA]</scope>
    <source>
        <strain evidence="1 4">CNCM I 4573</strain>
        <strain evidence="2 3">CNCM I 4575</strain>
    </source>
</reference>